<proteinExistence type="predicted"/>
<evidence type="ECO:0000256" key="1">
    <source>
        <dbReference type="SAM" id="Phobius"/>
    </source>
</evidence>
<sequence>MTLKLKKSERGWNNEYTARLLCPQTMLPQFEADWRIFTQKVKQGEIELCEYHLPSFLWDQTVADPNDITVGLFRGPLLVSCFRNIFTGPRTGDSDETGMQPGKSCFIQMYNIASVIPIMIGYIAILIRFALNSQRAWKVQDGDFKADECLKYMLGLFGSEEEEGKVWATQTIEWWNLQVLSVKPHEFRVPIEESAVAMIHAVFARKSRKA</sequence>
<gene>
    <name evidence="2" type="ORF">QCA50_015550</name>
</gene>
<dbReference type="InterPro" id="IPR046521">
    <property type="entry name" value="DUF6698"/>
</dbReference>
<dbReference type="AlphaFoldDB" id="A0AAW0FIC2"/>
<keyword evidence="3" id="KW-1185">Reference proteome</keyword>
<dbReference type="EMBL" id="JASBNA010000041">
    <property type="protein sequence ID" value="KAK7681458.1"/>
    <property type="molecule type" value="Genomic_DNA"/>
</dbReference>
<reference evidence="2 3" key="1">
    <citation type="submission" date="2022-09" db="EMBL/GenBank/DDBJ databases">
        <authorList>
            <person name="Palmer J.M."/>
        </authorList>
    </citation>
    <scope>NUCLEOTIDE SEQUENCE [LARGE SCALE GENOMIC DNA]</scope>
    <source>
        <strain evidence="2 3">DSM 7382</strain>
    </source>
</reference>
<evidence type="ECO:0000313" key="2">
    <source>
        <dbReference type="EMBL" id="KAK7681458.1"/>
    </source>
</evidence>
<name>A0AAW0FIC2_9APHY</name>
<evidence type="ECO:0000313" key="3">
    <source>
        <dbReference type="Proteomes" id="UP001385951"/>
    </source>
</evidence>
<keyword evidence="1" id="KW-0812">Transmembrane</keyword>
<dbReference type="Proteomes" id="UP001385951">
    <property type="component" value="Unassembled WGS sequence"/>
</dbReference>
<protein>
    <submittedName>
        <fullName evidence="2">Uncharacterized protein</fullName>
    </submittedName>
</protein>
<dbReference type="Pfam" id="PF20414">
    <property type="entry name" value="DUF6698"/>
    <property type="match status" value="1"/>
</dbReference>
<keyword evidence="1" id="KW-1133">Transmembrane helix</keyword>
<organism evidence="2 3">
    <name type="scientific">Cerrena zonata</name>
    <dbReference type="NCBI Taxonomy" id="2478898"/>
    <lineage>
        <taxon>Eukaryota</taxon>
        <taxon>Fungi</taxon>
        <taxon>Dikarya</taxon>
        <taxon>Basidiomycota</taxon>
        <taxon>Agaricomycotina</taxon>
        <taxon>Agaricomycetes</taxon>
        <taxon>Polyporales</taxon>
        <taxon>Cerrenaceae</taxon>
        <taxon>Cerrena</taxon>
    </lineage>
</organism>
<keyword evidence="1" id="KW-0472">Membrane</keyword>
<feature type="transmembrane region" description="Helical" evidence="1">
    <location>
        <begin position="109"/>
        <end position="131"/>
    </location>
</feature>
<accession>A0AAW0FIC2</accession>
<comment type="caution">
    <text evidence="2">The sequence shown here is derived from an EMBL/GenBank/DDBJ whole genome shotgun (WGS) entry which is preliminary data.</text>
</comment>